<feature type="compositionally biased region" description="Basic and acidic residues" evidence="1">
    <location>
        <begin position="251"/>
        <end position="262"/>
    </location>
</feature>
<feature type="domain" description="Outer membrane channel protein CpnT-like N-terminal" evidence="2">
    <location>
        <begin position="17"/>
        <end position="144"/>
    </location>
</feature>
<accession>A0ABS6AUE0</accession>
<dbReference type="RefSeq" id="WP_215916498.1">
    <property type="nucleotide sequence ID" value="NZ_JAHKNI010000002.1"/>
</dbReference>
<dbReference type="EMBL" id="JAHKNI010000002">
    <property type="protein sequence ID" value="MBU3061647.1"/>
    <property type="molecule type" value="Genomic_DNA"/>
</dbReference>
<feature type="compositionally biased region" description="Polar residues" evidence="1">
    <location>
        <begin position="299"/>
        <end position="311"/>
    </location>
</feature>
<proteinExistence type="predicted"/>
<keyword evidence="4" id="KW-1185">Reference proteome</keyword>
<feature type="compositionally biased region" description="Low complexity" evidence="1">
    <location>
        <begin position="224"/>
        <end position="244"/>
    </location>
</feature>
<evidence type="ECO:0000313" key="4">
    <source>
        <dbReference type="Proteomes" id="UP000733379"/>
    </source>
</evidence>
<evidence type="ECO:0000259" key="2">
    <source>
        <dbReference type="Pfam" id="PF25547"/>
    </source>
</evidence>
<organism evidence="3 4">
    <name type="scientific">Nocardia albiluteola</name>
    <dbReference type="NCBI Taxonomy" id="2842303"/>
    <lineage>
        <taxon>Bacteria</taxon>
        <taxon>Bacillati</taxon>
        <taxon>Actinomycetota</taxon>
        <taxon>Actinomycetes</taxon>
        <taxon>Mycobacteriales</taxon>
        <taxon>Nocardiaceae</taxon>
        <taxon>Nocardia</taxon>
    </lineage>
</organism>
<comment type="caution">
    <text evidence="3">The sequence shown here is derived from an EMBL/GenBank/DDBJ whole genome shotgun (WGS) entry which is preliminary data.</text>
</comment>
<feature type="region of interest" description="Disordered" evidence="1">
    <location>
        <begin position="223"/>
        <end position="343"/>
    </location>
</feature>
<name>A0ABS6AUE0_9NOCA</name>
<reference evidence="3 4" key="1">
    <citation type="submission" date="2021-06" db="EMBL/GenBank/DDBJ databases">
        <title>Actinomycetes sequencing.</title>
        <authorList>
            <person name="Shan Q."/>
        </authorList>
    </citation>
    <scope>NUCLEOTIDE SEQUENCE [LARGE SCALE GENOMIC DNA]</scope>
    <source>
        <strain evidence="3 4">NEAU-G5</strain>
    </source>
</reference>
<dbReference type="Pfam" id="PF25547">
    <property type="entry name" value="WXG100_2"/>
    <property type="match status" value="1"/>
</dbReference>
<sequence length="343" mass="35420">MGIELPGPLKPVASLVACKWPECDETALKNVGTDWDNIATTLGQIKDEGDQVAKTVLSKISGEVHDSIQKYWKDIYDGLDDLITLCKAIAFACRVMAMLILAIKLYIIAQLVALAAQIAIDTAAAPETLGASEAEAVVAEAAAKVALKAALKELLEKIVKETAIAAGKGFLKGAGKELAWETAENAMGLRNGISMSTVLQAGEHEAVQDGVSTAANTALSGLGVDTSDSDVSNAVDSASSSLADDTGDSPQSDKDRAKDDGKQILSSIFGGTSSSSTTDGSASQDSSDDGSTATSQSGLTDSNEQTINRDYSWQADANGGGKHHTPLVEGDNQSSSSSILNLP</sequence>
<gene>
    <name evidence="3" type="ORF">KO481_08930</name>
</gene>
<evidence type="ECO:0000313" key="3">
    <source>
        <dbReference type="EMBL" id="MBU3061647.1"/>
    </source>
</evidence>
<protein>
    <recommendedName>
        <fullName evidence="2">Outer membrane channel protein CpnT-like N-terminal domain-containing protein</fullName>
    </recommendedName>
</protein>
<feature type="compositionally biased region" description="Low complexity" evidence="1">
    <location>
        <begin position="270"/>
        <end position="298"/>
    </location>
</feature>
<feature type="compositionally biased region" description="Polar residues" evidence="1">
    <location>
        <begin position="331"/>
        <end position="343"/>
    </location>
</feature>
<dbReference type="Proteomes" id="UP000733379">
    <property type="component" value="Unassembled WGS sequence"/>
</dbReference>
<evidence type="ECO:0000256" key="1">
    <source>
        <dbReference type="SAM" id="MobiDB-lite"/>
    </source>
</evidence>
<dbReference type="InterPro" id="IPR057746">
    <property type="entry name" value="CpnT-like_N"/>
</dbReference>